<dbReference type="KEGG" id="palk:PSAKL28_21240"/>
<organism evidence="2 3">
    <name type="scientific">Pseudomonas alkylphenolica</name>
    <dbReference type="NCBI Taxonomy" id="237609"/>
    <lineage>
        <taxon>Bacteria</taxon>
        <taxon>Pseudomonadati</taxon>
        <taxon>Pseudomonadota</taxon>
        <taxon>Gammaproteobacteria</taxon>
        <taxon>Pseudomonadales</taxon>
        <taxon>Pseudomonadaceae</taxon>
        <taxon>Pseudomonas</taxon>
    </lineage>
</organism>
<keyword evidence="1" id="KW-0812">Transmembrane</keyword>
<protein>
    <submittedName>
        <fullName evidence="2">Uncharacterized protein</fullName>
    </submittedName>
</protein>
<evidence type="ECO:0000256" key="1">
    <source>
        <dbReference type="SAM" id="Phobius"/>
    </source>
</evidence>
<dbReference type="Proteomes" id="UP000028931">
    <property type="component" value="Chromosome"/>
</dbReference>
<feature type="transmembrane region" description="Helical" evidence="1">
    <location>
        <begin position="21"/>
        <end position="43"/>
    </location>
</feature>
<dbReference type="AlphaFoldDB" id="A0A077F9Z3"/>
<evidence type="ECO:0000313" key="3">
    <source>
        <dbReference type="Proteomes" id="UP000028931"/>
    </source>
</evidence>
<reference evidence="2 3" key="1">
    <citation type="submission" date="2014-07" db="EMBL/GenBank/DDBJ databases">
        <authorList>
            <person name="Lee K."/>
            <person name="Lim J.Y."/>
            <person name="Hwang I."/>
        </authorList>
    </citation>
    <scope>NUCLEOTIDE SEQUENCE [LARGE SCALE GENOMIC DNA]</scope>
    <source>
        <strain evidence="2 3">KL28</strain>
    </source>
</reference>
<name>A0A077F9Z3_9PSED</name>
<dbReference type="HOGENOM" id="CLU_3187856_0_0_6"/>
<sequence>MARVLLNRPIRHSIGVHMRNIIQPLAWFAALSSFIAVASRVALSLV</sequence>
<keyword evidence="1" id="KW-0472">Membrane</keyword>
<keyword evidence="1" id="KW-1133">Transmembrane helix</keyword>
<accession>A0A077F9Z3</accession>
<evidence type="ECO:0000313" key="2">
    <source>
        <dbReference type="EMBL" id="AIL61345.1"/>
    </source>
</evidence>
<dbReference type="EMBL" id="CP009048">
    <property type="protein sequence ID" value="AIL61345.1"/>
    <property type="molecule type" value="Genomic_DNA"/>
</dbReference>
<proteinExistence type="predicted"/>
<gene>
    <name evidence="2" type="ORF">PSAKL28_21240</name>
</gene>